<protein>
    <submittedName>
        <fullName evidence="1">Si:ch211-1a19.3</fullName>
    </submittedName>
</protein>
<dbReference type="Proteomes" id="UP000472262">
    <property type="component" value="Unassembled WGS sequence"/>
</dbReference>
<accession>A0A672RA34</accession>
<proteinExistence type="predicted"/>
<reference evidence="1" key="1">
    <citation type="submission" date="2025-08" db="UniProtKB">
        <authorList>
            <consortium name="Ensembl"/>
        </authorList>
    </citation>
    <scope>IDENTIFICATION</scope>
</reference>
<organism evidence="1 2">
    <name type="scientific">Sinocyclocheilus grahami</name>
    <name type="common">Dianchi golden-line fish</name>
    <name type="synonym">Barbus grahami</name>
    <dbReference type="NCBI Taxonomy" id="75366"/>
    <lineage>
        <taxon>Eukaryota</taxon>
        <taxon>Metazoa</taxon>
        <taxon>Chordata</taxon>
        <taxon>Craniata</taxon>
        <taxon>Vertebrata</taxon>
        <taxon>Euteleostomi</taxon>
        <taxon>Actinopterygii</taxon>
        <taxon>Neopterygii</taxon>
        <taxon>Teleostei</taxon>
        <taxon>Ostariophysi</taxon>
        <taxon>Cypriniformes</taxon>
        <taxon>Cyprinidae</taxon>
        <taxon>Cyprininae</taxon>
        <taxon>Sinocyclocheilus</taxon>
    </lineage>
</organism>
<keyword evidence="2" id="KW-1185">Reference proteome</keyword>
<sequence>MLLIFPSLTKSFSQCTRILQEFIIQTQEFNRRGPRPMETAATLQDYVITPQLMTHHSQETLGSRISKAILNGNITILDSKIEEHKLIEENLTAEISLQKDHIEALEHNLTLKAQELASCEALHLASKQLQTAAEKQKQACETTKQYLQKQLTKCKDVDQHKHEYHVELDDSGAQGITTSSVTLAMIVCLSLLLVPCKCILCLSESYLEYSS</sequence>
<dbReference type="InParanoid" id="A0A672RA34"/>
<reference evidence="1" key="2">
    <citation type="submission" date="2025-09" db="UniProtKB">
        <authorList>
            <consortium name="Ensembl"/>
        </authorList>
    </citation>
    <scope>IDENTIFICATION</scope>
</reference>
<dbReference type="Ensembl" id="ENSSGRT00000090877.1">
    <property type="protein sequence ID" value="ENSSGRP00000085354.1"/>
    <property type="gene ID" value="ENSSGRG00000042987.1"/>
</dbReference>
<dbReference type="AlphaFoldDB" id="A0A672RA34"/>
<evidence type="ECO:0000313" key="1">
    <source>
        <dbReference type="Ensembl" id="ENSSGRP00000085354.1"/>
    </source>
</evidence>
<evidence type="ECO:0000313" key="2">
    <source>
        <dbReference type="Proteomes" id="UP000472262"/>
    </source>
</evidence>
<name>A0A672RA34_SINGR</name>